<evidence type="ECO:0000259" key="3">
    <source>
        <dbReference type="PROSITE" id="PS50977"/>
    </source>
</evidence>
<keyword evidence="1 2" id="KW-0238">DNA-binding</keyword>
<name>A0A378MCH4_LISGR</name>
<accession>A0A378MCH4</accession>
<dbReference type="InterPro" id="IPR009057">
    <property type="entry name" value="Homeodomain-like_sf"/>
</dbReference>
<dbReference type="AlphaFoldDB" id="A0A378MCH4"/>
<evidence type="ECO:0000256" key="2">
    <source>
        <dbReference type="PROSITE-ProRule" id="PRU00335"/>
    </source>
</evidence>
<gene>
    <name evidence="4" type="primary">acrR</name>
    <name evidence="4" type="ORF">NCTC10815_00483</name>
</gene>
<dbReference type="PANTHER" id="PTHR43479:SF11">
    <property type="entry name" value="ACREF_ENVCD OPERON REPRESSOR-RELATED"/>
    <property type="match status" value="1"/>
</dbReference>
<feature type="DNA-binding region" description="H-T-H motif" evidence="2">
    <location>
        <begin position="31"/>
        <end position="50"/>
    </location>
</feature>
<dbReference type="PROSITE" id="PS50977">
    <property type="entry name" value="HTH_TETR_2"/>
    <property type="match status" value="1"/>
</dbReference>
<dbReference type="SUPFAM" id="SSF46689">
    <property type="entry name" value="Homeodomain-like"/>
    <property type="match status" value="1"/>
</dbReference>
<feature type="domain" description="HTH tetR-type" evidence="3">
    <location>
        <begin position="8"/>
        <end position="68"/>
    </location>
</feature>
<dbReference type="Proteomes" id="UP000254879">
    <property type="component" value="Unassembled WGS sequence"/>
</dbReference>
<protein>
    <submittedName>
        <fullName evidence="4">Potential acrAB operon repressor</fullName>
    </submittedName>
</protein>
<organism evidence="4 5">
    <name type="scientific">Listeria grayi</name>
    <name type="common">Listeria murrayi</name>
    <dbReference type="NCBI Taxonomy" id="1641"/>
    <lineage>
        <taxon>Bacteria</taxon>
        <taxon>Bacillati</taxon>
        <taxon>Bacillota</taxon>
        <taxon>Bacilli</taxon>
        <taxon>Bacillales</taxon>
        <taxon>Listeriaceae</taxon>
        <taxon>Listeria</taxon>
    </lineage>
</organism>
<dbReference type="InterPro" id="IPR050624">
    <property type="entry name" value="HTH-type_Tx_Regulator"/>
</dbReference>
<evidence type="ECO:0000313" key="5">
    <source>
        <dbReference type="Proteomes" id="UP000254879"/>
    </source>
</evidence>
<proteinExistence type="predicted"/>
<dbReference type="Pfam" id="PF00440">
    <property type="entry name" value="TetR_N"/>
    <property type="match status" value="1"/>
</dbReference>
<sequence>MSMRIKDEAKVTAISQAVFQITKQEGLNNASISKIAKLAGVSPATVYIYYQDKSDMLSKIYLQVKELMDRGLAKKLQSETNVKAQIRAAMQHFASRFREYPDEAQFMRAIHSNPQFVTTETHQIADEIAKPLNDVIEYAITHKLLVTQNRDIIYAFFAGPLTYLLETRQVHDRVTTNEEIEELIEMVVQSLCAD</sequence>
<evidence type="ECO:0000313" key="4">
    <source>
        <dbReference type="EMBL" id="STY43196.1"/>
    </source>
</evidence>
<dbReference type="PANTHER" id="PTHR43479">
    <property type="entry name" value="ACREF/ENVCD OPERON REPRESSOR-RELATED"/>
    <property type="match status" value="1"/>
</dbReference>
<dbReference type="Gene3D" id="1.10.357.10">
    <property type="entry name" value="Tetracycline Repressor, domain 2"/>
    <property type="match status" value="1"/>
</dbReference>
<dbReference type="InterPro" id="IPR001647">
    <property type="entry name" value="HTH_TetR"/>
</dbReference>
<dbReference type="GO" id="GO:0003677">
    <property type="term" value="F:DNA binding"/>
    <property type="evidence" value="ECO:0007669"/>
    <property type="project" value="UniProtKB-UniRule"/>
</dbReference>
<dbReference type="InterPro" id="IPR036271">
    <property type="entry name" value="Tet_transcr_reg_TetR-rel_C_sf"/>
</dbReference>
<evidence type="ECO:0000256" key="1">
    <source>
        <dbReference type="ARBA" id="ARBA00023125"/>
    </source>
</evidence>
<reference evidence="4 5" key="1">
    <citation type="submission" date="2018-06" db="EMBL/GenBank/DDBJ databases">
        <authorList>
            <consortium name="Pathogen Informatics"/>
            <person name="Doyle S."/>
        </authorList>
    </citation>
    <scope>NUCLEOTIDE SEQUENCE [LARGE SCALE GENOMIC DNA]</scope>
    <source>
        <strain evidence="5">NCTC 10815</strain>
    </source>
</reference>
<dbReference type="EMBL" id="UGPG01000001">
    <property type="protein sequence ID" value="STY43196.1"/>
    <property type="molecule type" value="Genomic_DNA"/>
</dbReference>
<dbReference type="SUPFAM" id="SSF48498">
    <property type="entry name" value="Tetracyclin repressor-like, C-terminal domain"/>
    <property type="match status" value="1"/>
</dbReference>